<dbReference type="Proteomes" id="UP000718793">
    <property type="component" value="Unassembled WGS sequence"/>
</dbReference>
<evidence type="ECO:0000259" key="1">
    <source>
        <dbReference type="Pfam" id="PF00814"/>
    </source>
</evidence>
<organism evidence="2 3">
    <name type="scientific">Mycoplasma zalophi</name>
    <dbReference type="NCBI Taxonomy" id="191287"/>
    <lineage>
        <taxon>Bacteria</taxon>
        <taxon>Bacillati</taxon>
        <taxon>Mycoplasmatota</taxon>
        <taxon>Mollicutes</taxon>
        <taxon>Mycoplasmataceae</taxon>
        <taxon>Mycoplasma</taxon>
    </lineage>
</organism>
<dbReference type="InterPro" id="IPR000905">
    <property type="entry name" value="Gcp-like_dom"/>
</dbReference>
<reference evidence="2" key="1">
    <citation type="submission" date="2021-06" db="EMBL/GenBank/DDBJ databases">
        <title>Novel Mycoplasma species detected in California sea lions (Zalophus californianus) from the USA.</title>
        <authorList>
            <person name="Volokhov D.V."/>
            <person name="Furtak V.A."/>
            <person name="Zagorodnyaya T.A."/>
        </authorList>
    </citation>
    <scope>NUCLEOTIDE SEQUENCE [LARGE SCALE GENOMIC DNA]</scope>
    <source>
        <strain evidence="2">CSL 5346</strain>
    </source>
</reference>
<dbReference type="RefSeq" id="WP_216488616.1">
    <property type="nucleotide sequence ID" value="NZ_JAHMHH010000001.1"/>
</dbReference>
<comment type="caution">
    <text evidence="2">The sequence shown here is derived from an EMBL/GenBank/DDBJ whole genome shotgun (WGS) entry which is preliminary data.</text>
</comment>
<accession>A0ABS6DQ09</accession>
<gene>
    <name evidence="2" type="ORF">KQ875_01290</name>
</gene>
<dbReference type="Pfam" id="PF00814">
    <property type="entry name" value="TsaD"/>
    <property type="match status" value="1"/>
</dbReference>
<evidence type="ECO:0000313" key="2">
    <source>
        <dbReference type="EMBL" id="MBU4692228.1"/>
    </source>
</evidence>
<evidence type="ECO:0000313" key="3">
    <source>
        <dbReference type="Proteomes" id="UP000718793"/>
    </source>
</evidence>
<protein>
    <recommendedName>
        <fullName evidence="1">Gcp-like domain-containing protein</fullName>
    </recommendedName>
</protein>
<dbReference type="EMBL" id="JAHMHH010000001">
    <property type="protein sequence ID" value="MBU4692228.1"/>
    <property type="molecule type" value="Genomic_DNA"/>
</dbReference>
<sequence length="181" mass="21111">MNLFYDTCLDDLVVILFDQHFNLISYKKIDKLNKKVDVIPKLTQDILKENNLNIEDIKGFYLNAGPGSFTGSRIAITYLRTISQILNTDIYTTTSYLILNKQTKNNVIHLKSSKYSSYEIVLDENKNVISTTLIKNHEVNEINYNDLIYNFKKYLDIFNKVENLEDLKVIYFHEPQIGDAK</sequence>
<name>A0ABS6DQ09_9MOLU</name>
<proteinExistence type="predicted"/>
<keyword evidence="3" id="KW-1185">Reference proteome</keyword>
<feature type="domain" description="Gcp-like" evidence="1">
    <location>
        <begin position="38"/>
        <end position="93"/>
    </location>
</feature>